<keyword evidence="1" id="KW-1133">Transmembrane helix</keyword>
<evidence type="ECO:0000256" key="1">
    <source>
        <dbReference type="SAM" id="Phobius"/>
    </source>
</evidence>
<protein>
    <submittedName>
        <fullName evidence="2">Uncharacterized protein</fullName>
    </submittedName>
</protein>
<evidence type="ECO:0000313" key="2">
    <source>
        <dbReference type="EMBL" id="AXK82441.1"/>
    </source>
</evidence>
<keyword evidence="3" id="KW-1185">Reference proteome</keyword>
<keyword evidence="1" id="KW-0472">Membrane</keyword>
<proteinExistence type="predicted"/>
<organism evidence="2 3">
    <name type="scientific">Pseudolabrys taiwanensis</name>
    <dbReference type="NCBI Taxonomy" id="331696"/>
    <lineage>
        <taxon>Bacteria</taxon>
        <taxon>Pseudomonadati</taxon>
        <taxon>Pseudomonadota</taxon>
        <taxon>Alphaproteobacteria</taxon>
        <taxon>Hyphomicrobiales</taxon>
        <taxon>Xanthobacteraceae</taxon>
        <taxon>Pseudolabrys</taxon>
    </lineage>
</organism>
<dbReference type="AlphaFoldDB" id="A0A345ZZU4"/>
<reference evidence="2 3" key="1">
    <citation type="submission" date="2018-07" db="EMBL/GenBank/DDBJ databases">
        <authorList>
            <person name="Quirk P.G."/>
            <person name="Krulwich T.A."/>
        </authorList>
    </citation>
    <scope>NUCLEOTIDE SEQUENCE [LARGE SCALE GENOMIC DNA]</scope>
    <source>
        <strain evidence="2 3">CC-BB4</strain>
    </source>
</reference>
<feature type="transmembrane region" description="Helical" evidence="1">
    <location>
        <begin position="31"/>
        <end position="52"/>
    </location>
</feature>
<dbReference type="EMBL" id="CP031417">
    <property type="protein sequence ID" value="AXK82441.1"/>
    <property type="molecule type" value="Genomic_DNA"/>
</dbReference>
<sequence length="138" mass="14821">MQANPKDLRGWRGALQRAGLAYGGRVDPRHLYGYIGAVTAALLVLIGAALVFGRSMLVPPPLHIDAAAPAGVRPSGQFLRRLPDGHTCRYTVFDNNLGQASQDKLGRCEEVLPQPAGPGETAASKLDIRPHRFSWGGR</sequence>
<dbReference type="KEGG" id="ptaw:DW352_19105"/>
<evidence type="ECO:0000313" key="3">
    <source>
        <dbReference type="Proteomes" id="UP000254889"/>
    </source>
</evidence>
<keyword evidence="1" id="KW-0812">Transmembrane</keyword>
<gene>
    <name evidence="2" type="ORF">DW352_19105</name>
</gene>
<name>A0A345ZZU4_9HYPH</name>
<accession>A0A345ZZU4</accession>
<dbReference type="RefSeq" id="WP_115692820.1">
    <property type="nucleotide sequence ID" value="NZ_CP031417.1"/>
</dbReference>
<dbReference type="Proteomes" id="UP000254889">
    <property type="component" value="Chromosome"/>
</dbReference>